<reference evidence="3" key="1">
    <citation type="journal article" date="2014" name="Genome Announc.">
        <title>Draft genome sequence of the formaldehyde-resistant fungus Byssochlamys spectabilis No. 5 (anamorph Paecilomyces variotii No. 5) (NBRC109023).</title>
        <authorList>
            <person name="Oka T."/>
            <person name="Ekino K."/>
            <person name="Fukuda K."/>
            <person name="Nomura Y."/>
        </authorList>
    </citation>
    <scope>NUCLEOTIDE SEQUENCE [LARGE SCALE GENOMIC DNA]</scope>
    <source>
        <strain evidence="3">No. 5 / NBRC 109023</strain>
    </source>
</reference>
<evidence type="ECO:0000256" key="1">
    <source>
        <dbReference type="SAM" id="MobiDB-lite"/>
    </source>
</evidence>
<protein>
    <submittedName>
        <fullName evidence="2">Uncharacterized protein</fullName>
    </submittedName>
</protein>
<dbReference type="Proteomes" id="UP000018001">
    <property type="component" value="Unassembled WGS sequence"/>
</dbReference>
<name>V5FUE8_BYSSN</name>
<feature type="compositionally biased region" description="Basic and acidic residues" evidence="1">
    <location>
        <begin position="1"/>
        <end position="18"/>
    </location>
</feature>
<dbReference type="InParanoid" id="V5FUE8"/>
<comment type="caution">
    <text evidence="2">The sequence shown here is derived from an EMBL/GenBank/DDBJ whole genome shotgun (WGS) entry which is preliminary data.</text>
</comment>
<organism evidence="2 3">
    <name type="scientific">Byssochlamys spectabilis (strain No. 5 / NBRC 109023)</name>
    <name type="common">Paecilomyces variotii</name>
    <dbReference type="NCBI Taxonomy" id="1356009"/>
    <lineage>
        <taxon>Eukaryota</taxon>
        <taxon>Fungi</taxon>
        <taxon>Dikarya</taxon>
        <taxon>Ascomycota</taxon>
        <taxon>Pezizomycotina</taxon>
        <taxon>Eurotiomycetes</taxon>
        <taxon>Eurotiomycetidae</taxon>
        <taxon>Eurotiales</taxon>
        <taxon>Thermoascaceae</taxon>
        <taxon>Paecilomyces</taxon>
    </lineage>
</organism>
<dbReference type="AlphaFoldDB" id="V5FUE8"/>
<dbReference type="EMBL" id="BAUL01000135">
    <property type="protein sequence ID" value="GAD95693.1"/>
    <property type="molecule type" value="Genomic_DNA"/>
</dbReference>
<proteinExistence type="predicted"/>
<accession>V5FUE8</accession>
<dbReference type="HOGENOM" id="CLU_2775701_0_0_1"/>
<evidence type="ECO:0000313" key="3">
    <source>
        <dbReference type="Proteomes" id="UP000018001"/>
    </source>
</evidence>
<evidence type="ECO:0000313" key="2">
    <source>
        <dbReference type="EMBL" id="GAD95693.1"/>
    </source>
</evidence>
<sequence length="69" mass="8191">MSDTSSPREPKLSNESERTSVYADEDLNLANYQNCWDKLHRHTIRQIEQIKEIERIAFFGIPPQEDQRD</sequence>
<gene>
    <name evidence="2" type="ORF">PVAR5_4339</name>
</gene>
<feature type="region of interest" description="Disordered" evidence="1">
    <location>
        <begin position="1"/>
        <end position="22"/>
    </location>
</feature>
<keyword evidence="3" id="KW-1185">Reference proteome</keyword>